<name>A0ABU2D2F7_9EURY</name>
<dbReference type="PANTHER" id="PTHR28106:SF1">
    <property type="entry name" value="MITOCHONDRIAL ATPASE COMPLEX SUBUNIT ATP10"/>
    <property type="match status" value="1"/>
</dbReference>
<dbReference type="EMBL" id="JAVKPK010000040">
    <property type="protein sequence ID" value="MDR7666171.1"/>
    <property type="molecule type" value="Genomic_DNA"/>
</dbReference>
<evidence type="ECO:0000313" key="1">
    <source>
        <dbReference type="EMBL" id="MDR7666171.1"/>
    </source>
</evidence>
<dbReference type="InterPro" id="IPR007849">
    <property type="entry name" value="ATP10"/>
</dbReference>
<proteinExistence type="predicted"/>
<gene>
    <name evidence="1" type="ORF">RG963_10370</name>
</gene>
<dbReference type="InterPro" id="IPR036249">
    <property type="entry name" value="Thioredoxin-like_sf"/>
</dbReference>
<accession>A0ABU2D2F7</accession>
<protein>
    <submittedName>
        <fullName evidence="1">Uncharacterized protein</fullName>
    </submittedName>
</protein>
<dbReference type="Gene3D" id="3.40.30.10">
    <property type="entry name" value="Glutaredoxin"/>
    <property type="match status" value="1"/>
</dbReference>
<dbReference type="SUPFAM" id="SSF52833">
    <property type="entry name" value="Thioredoxin-like"/>
    <property type="match status" value="1"/>
</dbReference>
<sequence>MIGGSFIKEEHGTLKQGANPEKIEKKIIGQPFPEITSKSLAGRVVTFPKIVEGKVTLICIAFVRSAQSMIDSWIQPFEQKFGKDSRFLVYEIPMINEAWKVISWVIDSGMRGGIPVEKHDNVVTFYGDYSSYQKALGIEDTNLAYVFLLDQKGIIRWKGHGYASLETEKELIEAAKALL</sequence>
<keyword evidence="2" id="KW-1185">Reference proteome</keyword>
<organism evidence="1 2">
    <name type="scientific">Methanosarcina baikalica</name>
    <dbReference type="NCBI Taxonomy" id="3073890"/>
    <lineage>
        <taxon>Archaea</taxon>
        <taxon>Methanobacteriati</taxon>
        <taxon>Methanobacteriota</taxon>
        <taxon>Stenosarchaea group</taxon>
        <taxon>Methanomicrobia</taxon>
        <taxon>Methanosarcinales</taxon>
        <taxon>Methanosarcinaceae</taxon>
        <taxon>Methanosarcina</taxon>
    </lineage>
</organism>
<dbReference type="Proteomes" id="UP001246244">
    <property type="component" value="Unassembled WGS sequence"/>
</dbReference>
<dbReference type="Pfam" id="PF05176">
    <property type="entry name" value="ATP-synt_10"/>
    <property type="match status" value="1"/>
</dbReference>
<dbReference type="PANTHER" id="PTHR28106">
    <property type="entry name" value="MITOCHONDRIAL ATPASE COMPLEX SUBUNIT ATP10"/>
    <property type="match status" value="1"/>
</dbReference>
<comment type="caution">
    <text evidence="1">The sequence shown here is derived from an EMBL/GenBank/DDBJ whole genome shotgun (WGS) entry which is preliminary data.</text>
</comment>
<evidence type="ECO:0000313" key="2">
    <source>
        <dbReference type="Proteomes" id="UP001246244"/>
    </source>
</evidence>
<dbReference type="RefSeq" id="WP_310576211.1">
    <property type="nucleotide sequence ID" value="NZ_JAVKPK010000040.1"/>
</dbReference>
<reference evidence="2" key="1">
    <citation type="submission" date="2023-07" db="EMBL/GenBank/DDBJ databases">
        <title>Whole-genome sequencing of a new Methanosarcina sp. Z-7115.</title>
        <authorList>
            <person name="Zhilina T.N."/>
            <person name="Merkel A.Y."/>
        </authorList>
    </citation>
    <scope>NUCLEOTIDE SEQUENCE [LARGE SCALE GENOMIC DNA]</scope>
    <source>
        <strain evidence="2">Z-7115</strain>
    </source>
</reference>